<accession>A0A6G0SXM8</accession>
<proteinExistence type="predicted"/>
<keyword evidence="2" id="KW-1185">Reference proteome</keyword>
<dbReference type="EMBL" id="VYZN01000203">
    <property type="protein sequence ID" value="KAE9523123.1"/>
    <property type="molecule type" value="Genomic_DNA"/>
</dbReference>
<dbReference type="AlphaFoldDB" id="A0A6G0SXM8"/>
<gene>
    <name evidence="1" type="ORF">AGLY_016477</name>
</gene>
<name>A0A6G0SXM8_APHGL</name>
<dbReference type="Proteomes" id="UP000475862">
    <property type="component" value="Unassembled WGS sequence"/>
</dbReference>
<comment type="caution">
    <text evidence="1">The sequence shown here is derived from an EMBL/GenBank/DDBJ whole genome shotgun (WGS) entry which is preliminary data.</text>
</comment>
<sequence>MKYGGGVDLGLGKAPRIFTFPSETTQKFEIEALFRLRILPVYDITLTIGNPRIRLNRVMQPHQSLQSIPIHSSFTVKCNIAISATQQCFIFVKYCTEQKTIYEHFLKFIFMKNQTRGINYLNMAKKVFAFEEKLEIHYKVYIYKEIGLSYNTTLIARNYCKRITELWKRRKVSTGKQMLCIQLMFFKHYLCVVWCHTAVQTELHHKTKLQSPKYKGN</sequence>
<evidence type="ECO:0000313" key="1">
    <source>
        <dbReference type="EMBL" id="KAE9523123.1"/>
    </source>
</evidence>
<reference evidence="1 2" key="1">
    <citation type="submission" date="2019-08" db="EMBL/GenBank/DDBJ databases">
        <title>The genome of the soybean aphid Biotype 1, its phylome, world population structure and adaptation to the North American continent.</title>
        <authorList>
            <person name="Giordano R."/>
            <person name="Donthu R.K."/>
            <person name="Hernandez A.G."/>
            <person name="Wright C.L."/>
            <person name="Zimin A.V."/>
        </authorList>
    </citation>
    <scope>NUCLEOTIDE SEQUENCE [LARGE SCALE GENOMIC DNA]</scope>
    <source>
        <tissue evidence="1">Whole aphids</tissue>
    </source>
</reference>
<protein>
    <submittedName>
        <fullName evidence="1">Uncharacterized protein</fullName>
    </submittedName>
</protein>
<organism evidence="1 2">
    <name type="scientific">Aphis glycines</name>
    <name type="common">Soybean aphid</name>
    <dbReference type="NCBI Taxonomy" id="307491"/>
    <lineage>
        <taxon>Eukaryota</taxon>
        <taxon>Metazoa</taxon>
        <taxon>Ecdysozoa</taxon>
        <taxon>Arthropoda</taxon>
        <taxon>Hexapoda</taxon>
        <taxon>Insecta</taxon>
        <taxon>Pterygota</taxon>
        <taxon>Neoptera</taxon>
        <taxon>Paraneoptera</taxon>
        <taxon>Hemiptera</taxon>
        <taxon>Sternorrhyncha</taxon>
        <taxon>Aphidomorpha</taxon>
        <taxon>Aphidoidea</taxon>
        <taxon>Aphididae</taxon>
        <taxon>Aphidini</taxon>
        <taxon>Aphis</taxon>
        <taxon>Aphis</taxon>
    </lineage>
</organism>
<evidence type="ECO:0000313" key="2">
    <source>
        <dbReference type="Proteomes" id="UP000475862"/>
    </source>
</evidence>